<comment type="caution">
    <text evidence="4">The sequence shown here is derived from an EMBL/GenBank/DDBJ whole genome shotgun (WGS) entry which is preliminary data.</text>
</comment>
<name>A0A552UF46_9SPHN</name>
<dbReference type="PANTHER" id="PTHR13789">
    <property type="entry name" value="MONOOXYGENASE"/>
    <property type="match status" value="1"/>
</dbReference>
<protein>
    <submittedName>
        <fullName evidence="4">FAD-dependent oxidoreductase</fullName>
    </submittedName>
</protein>
<dbReference type="NCBIfam" id="NF005313">
    <property type="entry name" value="PRK06847.1"/>
    <property type="match status" value="1"/>
</dbReference>
<dbReference type="Pfam" id="PF01494">
    <property type="entry name" value="FAD_binding_3"/>
    <property type="match status" value="1"/>
</dbReference>
<dbReference type="Proteomes" id="UP000317894">
    <property type="component" value="Unassembled WGS sequence"/>
</dbReference>
<keyword evidence="1" id="KW-0560">Oxidoreductase</keyword>
<dbReference type="GO" id="GO:0004497">
    <property type="term" value="F:monooxygenase activity"/>
    <property type="evidence" value="ECO:0007669"/>
    <property type="project" value="UniProtKB-KW"/>
</dbReference>
<keyword evidence="2" id="KW-0503">Monooxygenase</keyword>
<dbReference type="EMBL" id="VJWA01000001">
    <property type="protein sequence ID" value="TRW16799.1"/>
    <property type="molecule type" value="Genomic_DNA"/>
</dbReference>
<dbReference type="InterPro" id="IPR036188">
    <property type="entry name" value="FAD/NAD-bd_sf"/>
</dbReference>
<dbReference type="PRINTS" id="PR00420">
    <property type="entry name" value="RNGMNOXGNASE"/>
</dbReference>
<evidence type="ECO:0000256" key="2">
    <source>
        <dbReference type="ARBA" id="ARBA00023033"/>
    </source>
</evidence>
<dbReference type="Gene3D" id="3.50.50.60">
    <property type="entry name" value="FAD/NAD(P)-binding domain"/>
    <property type="match status" value="1"/>
</dbReference>
<dbReference type="AlphaFoldDB" id="A0A552UF46"/>
<feature type="domain" description="FAD-binding" evidence="3">
    <location>
        <begin position="6"/>
        <end position="339"/>
    </location>
</feature>
<sequence>MGSPLDILIVGGGIGGLTAAIALRARGHAVTVIERDPSWSVYGVGIIQQGNVIRAMTELGVIDDYLAAGVGFDKVAVHAPDGTLVAQVPSKRLVERYPANLGISRPALHEILGRRAKSGGAEVRLGITPLALDDDGDGVDVSFSDGTAARFDIVVGADGLYSETRAKLFPDAPQPAFTGQAVWRYNLPRRAGLDALHVYNGRIGAGLVPMSDALMYMYVTTPEPGNPRYERDGLASVLRAKLAQHAPDIRTLAEGIVDDDGVVYRPLETLLVTGPWHKGRIVLLGDAVHATTPHLGQGAGMAIEDSLVLADEVSRHDDPEAAFTAYRERRFDRCRYIVDLSLAICRGQLGKGPPVDNALATAEMFQRTAEPI</sequence>
<organism evidence="4 5">
    <name type="scientific">Glacieibacterium frigidum</name>
    <dbReference type="NCBI Taxonomy" id="2593303"/>
    <lineage>
        <taxon>Bacteria</taxon>
        <taxon>Pseudomonadati</taxon>
        <taxon>Pseudomonadota</taxon>
        <taxon>Alphaproteobacteria</taxon>
        <taxon>Sphingomonadales</taxon>
        <taxon>Sphingosinicellaceae</taxon>
        <taxon>Glacieibacterium</taxon>
    </lineage>
</organism>
<dbReference type="PANTHER" id="PTHR13789:SF309">
    <property type="entry name" value="PUTATIVE (AFU_ORTHOLOGUE AFUA_6G14510)-RELATED"/>
    <property type="match status" value="1"/>
</dbReference>
<keyword evidence="5" id="KW-1185">Reference proteome</keyword>
<reference evidence="4 5" key="1">
    <citation type="submission" date="2019-07" db="EMBL/GenBank/DDBJ databases">
        <title>Novel species isolated from glacier.</title>
        <authorList>
            <person name="Liu Q."/>
            <person name="Xin Y.-H."/>
        </authorList>
    </citation>
    <scope>NUCLEOTIDE SEQUENCE [LARGE SCALE GENOMIC DNA]</scope>
    <source>
        <strain evidence="4 5">LB1R16</strain>
    </source>
</reference>
<evidence type="ECO:0000313" key="5">
    <source>
        <dbReference type="Proteomes" id="UP000317894"/>
    </source>
</evidence>
<dbReference type="OrthoDB" id="5499180at2"/>
<evidence type="ECO:0000259" key="3">
    <source>
        <dbReference type="Pfam" id="PF01494"/>
    </source>
</evidence>
<evidence type="ECO:0000256" key="1">
    <source>
        <dbReference type="ARBA" id="ARBA00023002"/>
    </source>
</evidence>
<accession>A0A552UF46</accession>
<dbReference type="RefSeq" id="WP_143554343.1">
    <property type="nucleotide sequence ID" value="NZ_VJWA01000001.1"/>
</dbReference>
<gene>
    <name evidence="4" type="ORF">FMM06_00900</name>
</gene>
<dbReference type="InterPro" id="IPR002938">
    <property type="entry name" value="FAD-bd"/>
</dbReference>
<dbReference type="SUPFAM" id="SSF51905">
    <property type="entry name" value="FAD/NAD(P)-binding domain"/>
    <property type="match status" value="1"/>
</dbReference>
<dbReference type="GO" id="GO:0071949">
    <property type="term" value="F:FAD binding"/>
    <property type="evidence" value="ECO:0007669"/>
    <property type="project" value="InterPro"/>
</dbReference>
<proteinExistence type="predicted"/>
<dbReference type="InterPro" id="IPR050493">
    <property type="entry name" value="FAD-dep_Monooxygenase_BioMet"/>
</dbReference>
<evidence type="ECO:0000313" key="4">
    <source>
        <dbReference type="EMBL" id="TRW16799.1"/>
    </source>
</evidence>